<gene>
    <name evidence="15" type="primary">LOC127143571</name>
</gene>
<dbReference type="RefSeq" id="XP_050933900.1">
    <property type="nucleotide sequence ID" value="XM_051077943.1"/>
</dbReference>
<organism evidence="14 15">
    <name type="scientific">Lates calcarifer</name>
    <name type="common">Barramundi</name>
    <name type="synonym">Holocentrus calcarifer</name>
    <dbReference type="NCBI Taxonomy" id="8187"/>
    <lineage>
        <taxon>Eukaryota</taxon>
        <taxon>Metazoa</taxon>
        <taxon>Chordata</taxon>
        <taxon>Craniata</taxon>
        <taxon>Vertebrata</taxon>
        <taxon>Euteleostomi</taxon>
        <taxon>Actinopterygii</taxon>
        <taxon>Neopterygii</taxon>
        <taxon>Teleostei</taxon>
        <taxon>Neoteleostei</taxon>
        <taxon>Acanthomorphata</taxon>
        <taxon>Carangaria</taxon>
        <taxon>Carangaria incertae sedis</taxon>
        <taxon>Centropomidae</taxon>
        <taxon>Lates</taxon>
    </lineage>
</organism>
<sequence>MAEVRQCFGRGAYGVAHKIYNRHLLEGPTKQGTSAILASSLSARFLSGDFKNGNLYGAENAAGRVTVGASRDSYTRVTPVHGAVIDILEKGNVAEYYSYRGPKEYSLSNKTHVQIIDRNQHRCRSNAKFKRTFRTSSPYCSRRLNWGHGQFVFIRDYSGNGGRSEPLYKTKTGYYEILDVLPTATHAQIKTAYYKQSFVYHPDRNAGSEEATTRFSEISEAYTVLGNKALRKKYDRGLLSPSDLIAKAKPSASDSTGSSAKRQTDSRRSAVGADIRGGIFDFDKFYKSHYSDQLQRQRDIQARKEEMLKKKQETIGDVKLGKMMEMCVGAMVGIAMVILFTLK</sequence>
<evidence type="ECO:0000256" key="7">
    <source>
        <dbReference type="ARBA" id="ARBA00023136"/>
    </source>
</evidence>
<dbReference type="PANTHER" id="PTHR44873:SF1">
    <property type="entry name" value="DNAJ HOMOLOG SUBFAMILY C MEMBER 30, MITOCHONDRIAL"/>
    <property type="match status" value="1"/>
</dbReference>
<evidence type="ECO:0000256" key="10">
    <source>
        <dbReference type="ARBA" id="ARBA00065070"/>
    </source>
</evidence>
<dbReference type="Gene3D" id="1.10.287.110">
    <property type="entry name" value="DnaJ domain"/>
    <property type="match status" value="1"/>
</dbReference>
<dbReference type="PROSITE" id="PS50076">
    <property type="entry name" value="DNAJ_2"/>
    <property type="match status" value="1"/>
</dbReference>
<dbReference type="GeneID" id="127143571"/>
<proteinExistence type="predicted"/>
<evidence type="ECO:0000256" key="4">
    <source>
        <dbReference type="ARBA" id="ARBA00022946"/>
    </source>
</evidence>
<name>A0AAJ8DWP9_LATCA</name>
<protein>
    <recommendedName>
        <fullName evidence="11">DnaJ homolog subfamily C member 30, mitochondrial</fullName>
    </recommendedName>
</protein>
<evidence type="ECO:0000256" key="2">
    <source>
        <dbReference type="ARBA" id="ARBA00022692"/>
    </source>
</evidence>
<feature type="domain" description="J" evidence="13">
    <location>
        <begin position="173"/>
        <end position="238"/>
    </location>
</feature>
<feature type="region of interest" description="Disordered" evidence="12">
    <location>
        <begin position="248"/>
        <end position="270"/>
    </location>
</feature>
<dbReference type="SUPFAM" id="SSF46565">
    <property type="entry name" value="Chaperone J-domain"/>
    <property type="match status" value="1"/>
</dbReference>
<dbReference type="PANTHER" id="PTHR44873">
    <property type="entry name" value="DNAJ HOMOLOG SUBFAMILY C MEMBER 30, MITOCHONDRIAL"/>
    <property type="match status" value="1"/>
</dbReference>
<evidence type="ECO:0000256" key="6">
    <source>
        <dbReference type="ARBA" id="ARBA00023128"/>
    </source>
</evidence>
<dbReference type="SMART" id="SM00271">
    <property type="entry name" value="DnaJ"/>
    <property type="match status" value="1"/>
</dbReference>
<keyword evidence="3" id="KW-0999">Mitochondrion inner membrane</keyword>
<dbReference type="GO" id="GO:0005743">
    <property type="term" value="C:mitochondrial inner membrane"/>
    <property type="evidence" value="ECO:0007669"/>
    <property type="project" value="UniProtKB-SubCell"/>
</dbReference>
<evidence type="ECO:0000259" key="13">
    <source>
        <dbReference type="PROSITE" id="PS50076"/>
    </source>
</evidence>
<comment type="subunit">
    <text evidence="10">Associates with the ATP synthase complex. Interacts with MT-ATP6; interaction is direct. Interacts with ATP5MC2; interaction is direct.</text>
</comment>
<dbReference type="Proteomes" id="UP000694890">
    <property type="component" value="Linkage group LG19"/>
</dbReference>
<comment type="function">
    <text evidence="9">Mitochondrial protein enriched in neurons that acts as a regulator of mitochondrial respiration. Associates with the ATP synthase complex and facilitates ATP synthesis. May be a chaperone protein involved in the turnover of the subunits of mitochondrial complex I N-module. It facilitates the degradation of N-module subunits damaged by oxidative stress, and contributes to complex I functional efficiency.</text>
</comment>
<evidence type="ECO:0000256" key="8">
    <source>
        <dbReference type="ARBA" id="ARBA00023186"/>
    </source>
</evidence>
<dbReference type="InterPro" id="IPR001623">
    <property type="entry name" value="DnaJ_domain"/>
</dbReference>
<dbReference type="CDD" id="cd06257">
    <property type="entry name" value="DnaJ"/>
    <property type="match status" value="1"/>
</dbReference>
<dbReference type="Pfam" id="PF00226">
    <property type="entry name" value="DnaJ"/>
    <property type="match status" value="1"/>
</dbReference>
<evidence type="ECO:0000256" key="5">
    <source>
        <dbReference type="ARBA" id="ARBA00022989"/>
    </source>
</evidence>
<keyword evidence="2" id="KW-0812">Transmembrane</keyword>
<dbReference type="InterPro" id="IPR053025">
    <property type="entry name" value="Mito_ATP_Synthase-Asso"/>
</dbReference>
<keyword evidence="6" id="KW-0496">Mitochondrion</keyword>
<comment type="subcellular location">
    <subcellularLocation>
        <location evidence="1">Mitochondrion inner membrane</location>
        <topology evidence="1">Single-pass membrane protein</topology>
    </subcellularLocation>
</comment>
<keyword evidence="5" id="KW-1133">Transmembrane helix</keyword>
<keyword evidence="8" id="KW-0143">Chaperone</keyword>
<evidence type="ECO:0000313" key="14">
    <source>
        <dbReference type="Proteomes" id="UP000694890"/>
    </source>
</evidence>
<keyword evidence="4" id="KW-0809">Transit peptide</keyword>
<evidence type="ECO:0000256" key="3">
    <source>
        <dbReference type="ARBA" id="ARBA00022792"/>
    </source>
</evidence>
<feature type="compositionally biased region" description="Polar residues" evidence="12">
    <location>
        <begin position="252"/>
        <end position="261"/>
    </location>
</feature>
<evidence type="ECO:0000256" key="12">
    <source>
        <dbReference type="SAM" id="MobiDB-lite"/>
    </source>
</evidence>
<dbReference type="FunFam" id="1.10.287.110:FF:000060">
    <property type="entry name" value="DnaJ (Hsp40) homolog, subfamily C, member 30"/>
    <property type="match status" value="1"/>
</dbReference>
<evidence type="ECO:0000256" key="9">
    <source>
        <dbReference type="ARBA" id="ARBA00058822"/>
    </source>
</evidence>
<reference evidence="15" key="1">
    <citation type="submission" date="2025-08" db="UniProtKB">
        <authorList>
            <consortium name="RefSeq"/>
        </authorList>
    </citation>
    <scope>IDENTIFICATION</scope>
    <source>
        <tissue evidence="15">Brain</tissue>
    </source>
</reference>
<dbReference type="InterPro" id="IPR036869">
    <property type="entry name" value="J_dom_sf"/>
</dbReference>
<evidence type="ECO:0000256" key="11">
    <source>
        <dbReference type="ARBA" id="ARBA00070112"/>
    </source>
</evidence>
<dbReference type="PRINTS" id="PR00625">
    <property type="entry name" value="JDOMAIN"/>
</dbReference>
<dbReference type="AlphaFoldDB" id="A0AAJ8DWP9"/>
<dbReference type="KEGG" id="lcf:127143571"/>
<evidence type="ECO:0000313" key="15">
    <source>
        <dbReference type="RefSeq" id="XP_050933900.1"/>
    </source>
</evidence>
<accession>A0AAJ8DWP9</accession>
<keyword evidence="7" id="KW-0472">Membrane</keyword>
<evidence type="ECO:0000256" key="1">
    <source>
        <dbReference type="ARBA" id="ARBA00004434"/>
    </source>
</evidence>